<evidence type="ECO:0000256" key="5">
    <source>
        <dbReference type="ARBA" id="ARBA00022723"/>
    </source>
</evidence>
<dbReference type="PROSITE" id="PS51837">
    <property type="entry name" value="LITAF"/>
    <property type="match status" value="1"/>
</dbReference>
<sequence length="67" mass="7501">MCPNCQQMVVTRVEFTAGLLSYLSCGGLFFCGFVLGCCLIPFCVDRLRDAKHFCPNCKSLLGLYKRL</sequence>
<evidence type="ECO:0000313" key="11">
    <source>
        <dbReference type="Proteomes" id="UP000694580"/>
    </source>
</evidence>
<dbReference type="PANTHER" id="PTHR23292">
    <property type="entry name" value="LIPOPOLYSACCHARIDE-INDUCED TUMOR NECROSIS FACTOR-ALPHA FACTOR"/>
    <property type="match status" value="1"/>
</dbReference>
<keyword evidence="11" id="KW-1185">Reference proteome</keyword>
<dbReference type="GO" id="GO:0098560">
    <property type="term" value="C:cytoplasmic side of late endosome membrane"/>
    <property type="evidence" value="ECO:0007669"/>
    <property type="project" value="TreeGrafter"/>
</dbReference>
<keyword evidence="6" id="KW-0862">Zinc</keyword>
<dbReference type="Proteomes" id="UP000694580">
    <property type="component" value="Chromosome 3"/>
</dbReference>
<evidence type="ECO:0000256" key="3">
    <source>
        <dbReference type="ARBA" id="ARBA00004630"/>
    </source>
</evidence>
<evidence type="ECO:0000256" key="7">
    <source>
        <dbReference type="ARBA" id="ARBA00023136"/>
    </source>
</evidence>
<dbReference type="Pfam" id="PF10601">
    <property type="entry name" value="zf-LITAF-like"/>
    <property type="match status" value="1"/>
</dbReference>
<accession>A0AAY4B623</accession>
<dbReference type="InterPro" id="IPR037519">
    <property type="entry name" value="LITAF_fam"/>
</dbReference>
<evidence type="ECO:0000256" key="8">
    <source>
        <dbReference type="SAM" id="Phobius"/>
    </source>
</evidence>
<evidence type="ECO:0000256" key="4">
    <source>
        <dbReference type="ARBA" id="ARBA00005975"/>
    </source>
</evidence>
<dbReference type="InterPro" id="IPR006629">
    <property type="entry name" value="LITAF"/>
</dbReference>
<dbReference type="SMART" id="SM00714">
    <property type="entry name" value="LITAF"/>
    <property type="match status" value="1"/>
</dbReference>
<keyword evidence="8" id="KW-1133">Transmembrane helix</keyword>
<evidence type="ECO:0000256" key="2">
    <source>
        <dbReference type="ARBA" id="ARBA00004414"/>
    </source>
</evidence>
<keyword evidence="5" id="KW-0479">Metal-binding</keyword>
<dbReference type="GO" id="GO:0005634">
    <property type="term" value="C:nucleus"/>
    <property type="evidence" value="ECO:0007669"/>
    <property type="project" value="TreeGrafter"/>
</dbReference>
<dbReference type="Ensembl" id="ENSDCDT00010017328.1">
    <property type="protein sequence ID" value="ENSDCDP00010016322.1"/>
    <property type="gene ID" value="ENSDCDG00010007525.1"/>
</dbReference>
<comment type="subcellular location">
    <subcellularLocation>
        <location evidence="1">Endosome membrane</location>
        <topology evidence="1">Peripheral membrane protein</topology>
        <orientation evidence="1">Cytoplasmic side</orientation>
    </subcellularLocation>
    <subcellularLocation>
        <location evidence="2">Late endosome membrane</location>
    </subcellularLocation>
    <subcellularLocation>
        <location evidence="3">Lysosome membrane</location>
        <topology evidence="3">Peripheral membrane protein</topology>
        <orientation evidence="3">Cytoplasmic side</orientation>
    </subcellularLocation>
</comment>
<organism evidence="10 11">
    <name type="scientific">Denticeps clupeoides</name>
    <name type="common">denticle herring</name>
    <dbReference type="NCBI Taxonomy" id="299321"/>
    <lineage>
        <taxon>Eukaryota</taxon>
        <taxon>Metazoa</taxon>
        <taxon>Chordata</taxon>
        <taxon>Craniata</taxon>
        <taxon>Vertebrata</taxon>
        <taxon>Euteleostomi</taxon>
        <taxon>Actinopterygii</taxon>
        <taxon>Neopterygii</taxon>
        <taxon>Teleostei</taxon>
        <taxon>Clupei</taxon>
        <taxon>Clupeiformes</taxon>
        <taxon>Denticipitoidei</taxon>
        <taxon>Denticipitidae</taxon>
        <taxon>Denticeps</taxon>
    </lineage>
</organism>
<comment type="similarity">
    <text evidence="4">Belongs to the CDIP1/LITAF family.</text>
</comment>
<feature type="domain" description="LITAF" evidence="9">
    <location>
        <begin position="1"/>
        <end position="66"/>
    </location>
</feature>
<evidence type="ECO:0000313" key="10">
    <source>
        <dbReference type="Ensembl" id="ENSDCDP00010016322.1"/>
    </source>
</evidence>
<protein>
    <recommendedName>
        <fullName evidence="9">LITAF domain-containing protein</fullName>
    </recommendedName>
</protein>
<feature type="transmembrane region" description="Helical" evidence="8">
    <location>
        <begin position="20"/>
        <end position="44"/>
    </location>
</feature>
<dbReference type="GO" id="GO:0008270">
    <property type="term" value="F:zinc ion binding"/>
    <property type="evidence" value="ECO:0007669"/>
    <property type="project" value="TreeGrafter"/>
</dbReference>
<evidence type="ECO:0000256" key="1">
    <source>
        <dbReference type="ARBA" id="ARBA00004125"/>
    </source>
</evidence>
<reference evidence="10" key="2">
    <citation type="submission" date="2025-08" db="UniProtKB">
        <authorList>
            <consortium name="Ensembl"/>
        </authorList>
    </citation>
    <scope>IDENTIFICATION</scope>
</reference>
<dbReference type="GeneTree" id="ENSGT00940000155366"/>
<proteinExistence type="inferred from homology"/>
<evidence type="ECO:0000259" key="9">
    <source>
        <dbReference type="PROSITE" id="PS51837"/>
    </source>
</evidence>
<dbReference type="GO" id="GO:0098574">
    <property type="term" value="C:cytoplasmic side of lysosomal membrane"/>
    <property type="evidence" value="ECO:0007669"/>
    <property type="project" value="TreeGrafter"/>
</dbReference>
<name>A0AAY4B623_9TELE</name>
<evidence type="ECO:0000256" key="6">
    <source>
        <dbReference type="ARBA" id="ARBA00022833"/>
    </source>
</evidence>
<dbReference type="PANTHER" id="PTHR23292:SF47">
    <property type="entry name" value="LITAF DOMAIN-CONTAINING PROTEIN"/>
    <property type="match status" value="1"/>
</dbReference>
<dbReference type="AlphaFoldDB" id="A0AAY4B623"/>
<reference evidence="10" key="3">
    <citation type="submission" date="2025-09" db="UniProtKB">
        <authorList>
            <consortium name="Ensembl"/>
        </authorList>
    </citation>
    <scope>IDENTIFICATION</scope>
</reference>
<keyword evidence="8" id="KW-0812">Transmembrane</keyword>
<reference evidence="10 11" key="1">
    <citation type="submission" date="2020-06" db="EMBL/GenBank/DDBJ databases">
        <authorList>
            <consortium name="Wellcome Sanger Institute Data Sharing"/>
        </authorList>
    </citation>
    <scope>NUCLEOTIDE SEQUENCE [LARGE SCALE GENOMIC DNA]</scope>
</reference>
<keyword evidence="7 8" id="KW-0472">Membrane</keyword>